<dbReference type="EMBL" id="SUMD01000005">
    <property type="protein sequence ID" value="TJZ77752.1"/>
    <property type="molecule type" value="Genomic_DNA"/>
</dbReference>
<keyword evidence="4" id="KW-1185">Reference proteome</keyword>
<evidence type="ECO:0000313" key="3">
    <source>
        <dbReference type="EMBL" id="TJZ77752.1"/>
    </source>
</evidence>
<dbReference type="Pfam" id="PF21531">
    <property type="entry name" value="Rv2175c_wHTH"/>
    <property type="match status" value="1"/>
</dbReference>
<dbReference type="Pfam" id="PF18367">
    <property type="entry name" value="Rv2175c_C"/>
    <property type="match status" value="1"/>
</dbReference>
<evidence type="ECO:0000313" key="4">
    <source>
        <dbReference type="Proteomes" id="UP000305109"/>
    </source>
</evidence>
<feature type="domain" description="DNA-binding protein Rv2175c wHTH" evidence="2">
    <location>
        <begin position="3"/>
        <end position="59"/>
    </location>
</feature>
<sequence length="122" mass="13444">MSAIPYSDDVLDPSVELLQLADVAKLLGIVVTRVHQMLRDGELVAVRREGVIGVPASFFTEEGEVVRLLSGLLVVLRDGGYSEEEILRWLFTEDETLPGAPVDALHTDLAREVIRRAQAMAF</sequence>
<dbReference type="InterPro" id="IPR041098">
    <property type="entry name" value="Rv2175c_C"/>
</dbReference>
<proteinExistence type="predicted"/>
<keyword evidence="3" id="KW-0238">DNA-binding</keyword>
<dbReference type="Proteomes" id="UP000305109">
    <property type="component" value="Unassembled WGS sequence"/>
</dbReference>
<comment type="caution">
    <text evidence="3">The sequence shown here is derived from an EMBL/GenBank/DDBJ whole genome shotgun (WGS) entry which is preliminary data.</text>
</comment>
<reference evidence="3 4" key="1">
    <citation type="submission" date="2019-04" db="EMBL/GenBank/DDBJ databases">
        <title>Rhodococcus oryzae sp. nov., a novel actinomycete isolated from rhizosphere soil of rice (Oryza sativa L.).</title>
        <authorList>
            <person name="Li C."/>
        </authorList>
    </citation>
    <scope>NUCLEOTIDE SEQUENCE [LARGE SCALE GENOMIC DNA]</scope>
    <source>
        <strain evidence="3 4">NEAU-CX67</strain>
    </source>
</reference>
<evidence type="ECO:0000259" key="1">
    <source>
        <dbReference type="Pfam" id="PF18367"/>
    </source>
</evidence>
<gene>
    <name evidence="3" type="ORF">FCG67_11765</name>
</gene>
<dbReference type="GO" id="GO:0003677">
    <property type="term" value="F:DNA binding"/>
    <property type="evidence" value="ECO:0007669"/>
    <property type="project" value="UniProtKB-KW"/>
</dbReference>
<organism evidence="3 4">
    <name type="scientific">Rhodococcus oryzae</name>
    <dbReference type="NCBI Taxonomy" id="2571143"/>
    <lineage>
        <taxon>Bacteria</taxon>
        <taxon>Bacillati</taxon>
        <taxon>Actinomycetota</taxon>
        <taxon>Actinomycetes</taxon>
        <taxon>Mycobacteriales</taxon>
        <taxon>Nocardiaceae</taxon>
        <taxon>Rhodococcus</taxon>
    </lineage>
</organism>
<protein>
    <submittedName>
        <fullName evidence="3">DNA-binding protein</fullName>
    </submittedName>
</protein>
<dbReference type="RefSeq" id="WP_136909997.1">
    <property type="nucleotide sequence ID" value="NZ_SUMD01000005.1"/>
</dbReference>
<name>A0ABY2RJ92_9NOCA</name>
<dbReference type="InterPro" id="IPR048576">
    <property type="entry name" value="Rv2175c_wHTH"/>
</dbReference>
<feature type="domain" description="Rv2175c C-terminal" evidence="1">
    <location>
        <begin position="66"/>
        <end position="121"/>
    </location>
</feature>
<evidence type="ECO:0000259" key="2">
    <source>
        <dbReference type="Pfam" id="PF21531"/>
    </source>
</evidence>
<accession>A0ABY2RJ92</accession>